<evidence type="ECO:0000313" key="3">
    <source>
        <dbReference type="Proteomes" id="UP000019753"/>
    </source>
</evidence>
<comment type="caution">
    <text evidence="2">The sequence shown here is derived from an EMBL/GenBank/DDBJ whole genome shotgun (WGS) entry which is preliminary data.</text>
</comment>
<dbReference type="Proteomes" id="UP000019753">
    <property type="component" value="Unassembled WGS sequence"/>
</dbReference>
<sequence length="107" mass="12330">MEDSMSAHRSTRKHRSNQQSRLSALLERRDQLGADWAERVSHGLQGVGELTEELMVTEWALTEGWPHLSEAWLIQWVQADARKLHDPDSNDRTDCRYCTQARQQASA</sequence>
<reference evidence="2 3" key="1">
    <citation type="submission" date="2014-01" db="EMBL/GenBank/DDBJ databases">
        <title>Actinotalea ferrariae CF5-4.</title>
        <authorList>
            <person name="Chen F."/>
            <person name="Li Y."/>
            <person name="Wang G."/>
        </authorList>
    </citation>
    <scope>NUCLEOTIDE SEQUENCE [LARGE SCALE GENOMIC DNA]</scope>
    <source>
        <strain evidence="2 3">CF5-4</strain>
    </source>
</reference>
<feature type="region of interest" description="Disordered" evidence="1">
    <location>
        <begin position="1"/>
        <end position="22"/>
    </location>
</feature>
<accession>A0A021VP69</accession>
<protein>
    <submittedName>
        <fullName evidence="2">Uncharacterized protein</fullName>
    </submittedName>
</protein>
<proteinExistence type="predicted"/>
<dbReference type="AlphaFoldDB" id="A0A021VP69"/>
<name>A0A021VP69_9CELL</name>
<organism evidence="2 3">
    <name type="scientific">Actinotalea ferrariae CF5-4</name>
    <dbReference type="NCBI Taxonomy" id="948458"/>
    <lineage>
        <taxon>Bacteria</taxon>
        <taxon>Bacillati</taxon>
        <taxon>Actinomycetota</taxon>
        <taxon>Actinomycetes</taxon>
        <taxon>Micrococcales</taxon>
        <taxon>Cellulomonadaceae</taxon>
        <taxon>Actinotalea</taxon>
    </lineage>
</organism>
<keyword evidence="3" id="KW-1185">Reference proteome</keyword>
<evidence type="ECO:0000256" key="1">
    <source>
        <dbReference type="SAM" id="MobiDB-lite"/>
    </source>
</evidence>
<dbReference type="EMBL" id="AXCW01000141">
    <property type="protein sequence ID" value="EYR62989.1"/>
    <property type="molecule type" value="Genomic_DNA"/>
</dbReference>
<gene>
    <name evidence="2" type="ORF">N866_03860</name>
</gene>
<evidence type="ECO:0000313" key="2">
    <source>
        <dbReference type="EMBL" id="EYR62989.1"/>
    </source>
</evidence>